<feature type="short sequence motif" description="GXSXG" evidence="3">
    <location>
        <begin position="48"/>
        <end position="52"/>
    </location>
</feature>
<organism evidence="5 6">
    <name type="scientific">Holtiella tumoricola</name>
    <dbReference type="NCBI Taxonomy" id="3018743"/>
    <lineage>
        <taxon>Bacteria</taxon>
        <taxon>Bacillati</taxon>
        <taxon>Bacillota</taxon>
        <taxon>Clostridia</taxon>
        <taxon>Lachnospirales</taxon>
        <taxon>Cellulosilyticaceae</taxon>
        <taxon>Holtiella</taxon>
    </lineage>
</organism>
<dbReference type="SUPFAM" id="SSF52151">
    <property type="entry name" value="FabD/lysophospholipase-like"/>
    <property type="match status" value="1"/>
</dbReference>
<reference evidence="5" key="1">
    <citation type="journal article" date="2023" name="Int. J. Syst. Evol. Microbiol.">
        <title>&lt;i&gt;Holtiella tumoricola&lt;/i&gt; gen. nov. sp. nov., isolated from a human clinical sample.</title>
        <authorList>
            <person name="Allen-Vercoe E."/>
            <person name="Daigneault M.C."/>
            <person name="Vancuren S.J."/>
            <person name="Cochrane K."/>
            <person name="O'Neal L.L."/>
            <person name="Sankaranarayanan K."/>
            <person name="Lawson P.A."/>
        </authorList>
    </citation>
    <scope>NUCLEOTIDE SEQUENCE</scope>
    <source>
        <strain evidence="5">CC70A</strain>
    </source>
</reference>
<name>A0AA42DP42_9FIRM</name>
<gene>
    <name evidence="5" type="ORF">PBV87_13545</name>
</gene>
<feature type="active site" description="Proton acceptor" evidence="3">
    <location>
        <position position="194"/>
    </location>
</feature>
<dbReference type="GO" id="GO:0016042">
    <property type="term" value="P:lipid catabolic process"/>
    <property type="evidence" value="ECO:0007669"/>
    <property type="project" value="UniProtKB-UniRule"/>
</dbReference>
<comment type="caution">
    <text evidence="5">The sequence shown here is derived from an EMBL/GenBank/DDBJ whole genome shotgun (WGS) entry which is preliminary data.</text>
</comment>
<dbReference type="EMBL" id="JAQIFT010000048">
    <property type="protein sequence ID" value="MDA3732510.1"/>
    <property type="molecule type" value="Genomic_DNA"/>
</dbReference>
<proteinExistence type="inferred from homology"/>
<dbReference type="PANTHER" id="PTHR32176:SF92">
    <property type="entry name" value="XYLOSE ISOMERASE"/>
    <property type="match status" value="1"/>
</dbReference>
<dbReference type="PROSITE" id="PS51635">
    <property type="entry name" value="PNPLA"/>
    <property type="match status" value="1"/>
</dbReference>
<dbReference type="GO" id="GO:0047372">
    <property type="term" value="F:monoacylglycerol lipase activity"/>
    <property type="evidence" value="ECO:0007669"/>
    <property type="project" value="TreeGrafter"/>
</dbReference>
<dbReference type="Gene3D" id="3.40.1090.10">
    <property type="entry name" value="Cytosolic phospholipase A2 catalytic domain"/>
    <property type="match status" value="1"/>
</dbReference>
<feature type="domain" description="PNPLA" evidence="4">
    <location>
        <begin position="5"/>
        <end position="207"/>
    </location>
</feature>
<dbReference type="InterPro" id="IPR016035">
    <property type="entry name" value="Acyl_Trfase/lysoPLipase"/>
</dbReference>
<dbReference type="GO" id="GO:0004620">
    <property type="term" value="F:phospholipase activity"/>
    <property type="evidence" value="ECO:0007669"/>
    <property type="project" value="TreeGrafter"/>
</dbReference>
<sequence>MIRILSIDGGGIRGIIPATILVAFESYLKEYSGNSETRVADYVDLIAGTSTGGILTALYTCPDLKNPTKSRFSAQEVLDFYLQHGQTIFKKNFLHSLYAVFGLANARYNNKGYLELLNSILGEIKLSELIRPCLICSYDIERRQAVLFNQLDPYRSDEGDFFVKDVIQATSAAPTYFQPALIRDSKGENYSLIDGGVFANNPTLCAYAEASKLSRDRGDNYSIFSLGTGAILQPYPYSEAKNWGGAGWARPLFSILLGGVAETVDYQIKVMYEAGGNVKDYLRIQTYLSKSEKELAQMDNVDEKNMQNLKAIGEQLVKENEKELRKIAARWVKESNRSRLSIQR</sequence>
<evidence type="ECO:0000313" key="5">
    <source>
        <dbReference type="EMBL" id="MDA3732510.1"/>
    </source>
</evidence>
<dbReference type="InterPro" id="IPR002641">
    <property type="entry name" value="PNPLA_dom"/>
</dbReference>
<feature type="short sequence motif" description="GXGXXG" evidence="3">
    <location>
        <begin position="9"/>
        <end position="14"/>
    </location>
</feature>
<feature type="short sequence motif" description="DGA/G" evidence="3">
    <location>
        <begin position="194"/>
        <end position="196"/>
    </location>
</feature>
<dbReference type="RefSeq" id="WP_271012620.1">
    <property type="nucleotide sequence ID" value="NZ_JAQIFT010000048.1"/>
</dbReference>
<dbReference type="Proteomes" id="UP001169242">
    <property type="component" value="Unassembled WGS sequence"/>
</dbReference>
<protein>
    <submittedName>
        <fullName evidence="5">Patatin-like phospholipase family protein</fullName>
    </submittedName>
</protein>
<feature type="active site" description="Nucleophile" evidence="3">
    <location>
        <position position="50"/>
    </location>
</feature>
<evidence type="ECO:0000256" key="2">
    <source>
        <dbReference type="ARBA" id="ARBA00023098"/>
    </source>
</evidence>
<evidence type="ECO:0000256" key="1">
    <source>
        <dbReference type="ARBA" id="ARBA00010240"/>
    </source>
</evidence>
<dbReference type="AlphaFoldDB" id="A0AA42DP42"/>
<evidence type="ECO:0000256" key="3">
    <source>
        <dbReference type="PROSITE-ProRule" id="PRU01161"/>
    </source>
</evidence>
<evidence type="ECO:0000259" key="4">
    <source>
        <dbReference type="PROSITE" id="PS51635"/>
    </source>
</evidence>
<keyword evidence="3" id="KW-0378">Hydrolase</keyword>
<dbReference type="PANTHER" id="PTHR32176">
    <property type="entry name" value="XYLOSE ISOMERASE"/>
    <property type="match status" value="1"/>
</dbReference>
<dbReference type="Pfam" id="PF01734">
    <property type="entry name" value="Patatin"/>
    <property type="match status" value="1"/>
</dbReference>
<keyword evidence="3" id="KW-0442">Lipid degradation</keyword>
<comment type="similarity">
    <text evidence="1">Belongs to the patatin family.</text>
</comment>
<keyword evidence="6" id="KW-1185">Reference proteome</keyword>
<evidence type="ECO:0000313" key="6">
    <source>
        <dbReference type="Proteomes" id="UP001169242"/>
    </source>
</evidence>
<accession>A0AA42DP42</accession>
<keyword evidence="2 3" id="KW-0443">Lipid metabolism</keyword>